<keyword evidence="2" id="KW-1185">Reference proteome</keyword>
<accession>A0ACC3A0W4</accession>
<dbReference type="EMBL" id="JAPDRQ010000150">
    <property type="protein sequence ID" value="KAJ9653543.1"/>
    <property type="molecule type" value="Genomic_DNA"/>
</dbReference>
<comment type="caution">
    <text evidence="1">The sequence shown here is derived from an EMBL/GenBank/DDBJ whole genome shotgun (WGS) entry which is preliminary data.</text>
</comment>
<protein>
    <submittedName>
        <fullName evidence="1">Uncharacterized protein</fullName>
    </submittedName>
</protein>
<reference evidence="1" key="1">
    <citation type="submission" date="2022-10" db="EMBL/GenBank/DDBJ databases">
        <title>Culturing micro-colonial fungi from biological soil crusts in the Mojave desert and describing Neophaeococcomyces mojavensis, and introducing the new genera and species Taxawa tesnikishii.</title>
        <authorList>
            <person name="Kurbessoian T."/>
            <person name="Stajich J.E."/>
        </authorList>
    </citation>
    <scope>NUCLEOTIDE SEQUENCE</scope>
    <source>
        <strain evidence="1">JES_112</strain>
    </source>
</reference>
<evidence type="ECO:0000313" key="1">
    <source>
        <dbReference type="EMBL" id="KAJ9653543.1"/>
    </source>
</evidence>
<sequence length="826" mass="91565">MKPASEAKSRHVSVPHTHDKLIEAQATNSAQQAASPSAAISDSKALRLKQFKLASITVPDTHSRADGGLVNVTSPTLSQGRKRDASIAGLDASPDGDGDGDGDSTLSPNGEHGDGDVDHEGHHSRKRPVKRACNECRQQKLRCDVVQEPWKTCTRCTRLSLTCKIDENFKRIGKRSRNAEMEREIVELRKQVATRNAGTPHVNAPTGLSSLAQSAMHTNEAAAGLLDLRNDGKGGGNRKLGDVVLTLDRIRDLFQRFFKFSHPFLPFLNPERPPEEYYTRCPLLFWTIILVGSRHYTTEPHLFASLARQVQTLVWSTIAEVPQNYLVIKALILLCAWPLPCSSTSTDSTFMLAGMMMQIALQIGLHRPDHAQDFTKFRIELRQAELQDRVVTWSVCNMVAQRIATAYGQPAQTVYDWTLGPKPIESNPSYELPTEIYTRLRIERFVDKVSKTVYTNPTDPVGLPDDHTRSELVKLMSAELKELEQKLEGDQPENSAITRIYLKAAALHLHLSAFFSHRNLPSYRMDMLNLYHATIDLLETCLNLESEYSINLPSNYSHGLSLSHGTNYIFHMMLAAGFSLLKLMHHFLPQHDLDTQGASGLLTRTLWALRSASVLENDLAERLSEVLAQVWKSGPAKSTEPSQIAGSAAPSEEPSDELQLKVRCRMSMSLVFDSVWRWRKNFRDQRPPQGKRFHIRSSINNANFLLARFFKANGDGAPTDPTLAVAALAHTTITPSTPAPTTANSHSTGQTLTAVSTPTIPGMAGMPTGIADDFMTDPYSSTGYDVFDPLNWMLDGTVDFPYTFQNSGGDALKDLTGDIDKVWAGK</sequence>
<gene>
    <name evidence="1" type="ORF">H2198_007263</name>
</gene>
<organism evidence="1 2">
    <name type="scientific">Neophaeococcomyces mojaviensis</name>
    <dbReference type="NCBI Taxonomy" id="3383035"/>
    <lineage>
        <taxon>Eukaryota</taxon>
        <taxon>Fungi</taxon>
        <taxon>Dikarya</taxon>
        <taxon>Ascomycota</taxon>
        <taxon>Pezizomycotina</taxon>
        <taxon>Eurotiomycetes</taxon>
        <taxon>Chaetothyriomycetidae</taxon>
        <taxon>Chaetothyriales</taxon>
        <taxon>Chaetothyriales incertae sedis</taxon>
        <taxon>Neophaeococcomyces</taxon>
    </lineage>
</organism>
<proteinExistence type="predicted"/>
<dbReference type="Proteomes" id="UP001172386">
    <property type="component" value="Unassembled WGS sequence"/>
</dbReference>
<evidence type="ECO:0000313" key="2">
    <source>
        <dbReference type="Proteomes" id="UP001172386"/>
    </source>
</evidence>
<name>A0ACC3A0W4_9EURO</name>